<gene>
    <name evidence="2" type="ORF">CF15_05035</name>
</gene>
<reference evidence="2 3" key="1">
    <citation type="submission" date="2015-11" db="EMBL/GenBank/DDBJ databases">
        <title>Genome sequence of Pyrodictium occultum PL-19, a marine hyperthermophilic archaeon isolated from Volcano, Italy.</title>
        <authorList>
            <person name="Utturkar S."/>
            <person name="Huber H."/>
            <person name="Leptihn S."/>
            <person name="Brown S."/>
            <person name="Stetter K.O."/>
            <person name="Podar M."/>
        </authorList>
    </citation>
    <scope>NUCLEOTIDE SEQUENCE [LARGE SCALE GENOMIC DNA]</scope>
    <source>
        <strain evidence="2 3">PL-19</strain>
    </source>
</reference>
<keyword evidence="3" id="KW-1185">Reference proteome</keyword>
<evidence type="ECO:0000313" key="2">
    <source>
        <dbReference type="EMBL" id="KSW12133.1"/>
    </source>
</evidence>
<accession>A0A0V8RVQ4</accession>
<dbReference type="STRING" id="2309.CF15_05035"/>
<dbReference type="RefSeq" id="WP_058370813.1">
    <property type="nucleotide sequence ID" value="NZ_LNTB01000001.1"/>
</dbReference>
<dbReference type="EMBL" id="LNTB01000001">
    <property type="protein sequence ID" value="KSW12133.1"/>
    <property type="molecule type" value="Genomic_DNA"/>
</dbReference>
<name>A0A0V8RVQ4_PYROC</name>
<evidence type="ECO:0000313" key="3">
    <source>
        <dbReference type="Proteomes" id="UP000053352"/>
    </source>
</evidence>
<sequence>MPRLVALRLPDDVYRELEERARREGFPLVSDYIRYLVLRELGLLGEERSVEALVERAVSEKLRELAGEGKLEVTPPDVEKLASRLERRIQDMINPWTAKIDSLSAKLAEAIERLEALEDRLKSLEEAVEAQRRQEQPPPPRAPVQPAPGERAAGREHHRGRRRSAIERLREQGVVFEHEVHWLRDRDAFFEKLRREGALVLDLGGERVAVDRGFWENFREKVEQLPTANDEEIRMLLTDAQYELFKRLKEAGLVYFDASRKAWRFVEEPEPG</sequence>
<evidence type="ECO:0000256" key="1">
    <source>
        <dbReference type="SAM" id="MobiDB-lite"/>
    </source>
</evidence>
<feature type="compositionally biased region" description="Pro residues" evidence="1">
    <location>
        <begin position="136"/>
        <end position="146"/>
    </location>
</feature>
<protein>
    <recommendedName>
        <fullName evidence="4">CopG family transcriptional regulator</fullName>
    </recommendedName>
</protein>
<dbReference type="Proteomes" id="UP000053352">
    <property type="component" value="Unassembled WGS sequence"/>
</dbReference>
<dbReference type="AlphaFoldDB" id="A0A0V8RVQ4"/>
<organism evidence="2 3">
    <name type="scientific">Pyrodictium occultum</name>
    <dbReference type="NCBI Taxonomy" id="2309"/>
    <lineage>
        <taxon>Archaea</taxon>
        <taxon>Thermoproteota</taxon>
        <taxon>Thermoprotei</taxon>
        <taxon>Desulfurococcales</taxon>
        <taxon>Pyrodictiaceae</taxon>
        <taxon>Pyrodictium</taxon>
    </lineage>
</organism>
<evidence type="ECO:0008006" key="4">
    <source>
        <dbReference type="Google" id="ProtNLM"/>
    </source>
</evidence>
<proteinExistence type="predicted"/>
<comment type="caution">
    <text evidence="2">The sequence shown here is derived from an EMBL/GenBank/DDBJ whole genome shotgun (WGS) entry which is preliminary data.</text>
</comment>
<feature type="region of interest" description="Disordered" evidence="1">
    <location>
        <begin position="127"/>
        <end position="163"/>
    </location>
</feature>
<dbReference type="OrthoDB" id="42408at2157"/>